<gene>
    <name evidence="1" type="ORF">SDC9_93483</name>
</gene>
<protein>
    <submittedName>
        <fullName evidence="1">Uncharacterized protein</fullName>
    </submittedName>
</protein>
<reference evidence="1" key="1">
    <citation type="submission" date="2019-08" db="EMBL/GenBank/DDBJ databases">
        <authorList>
            <person name="Kucharzyk K."/>
            <person name="Murdoch R.W."/>
            <person name="Higgins S."/>
            <person name="Loffler F."/>
        </authorList>
    </citation>
    <scope>NUCLEOTIDE SEQUENCE</scope>
</reference>
<proteinExistence type="predicted"/>
<organism evidence="1">
    <name type="scientific">bioreactor metagenome</name>
    <dbReference type="NCBI Taxonomy" id="1076179"/>
    <lineage>
        <taxon>unclassified sequences</taxon>
        <taxon>metagenomes</taxon>
        <taxon>ecological metagenomes</taxon>
    </lineage>
</organism>
<name>A0A645A140_9ZZZZ</name>
<dbReference type="AlphaFoldDB" id="A0A645A140"/>
<evidence type="ECO:0000313" key="1">
    <source>
        <dbReference type="EMBL" id="MPM46777.1"/>
    </source>
</evidence>
<comment type="caution">
    <text evidence="1">The sequence shown here is derived from an EMBL/GenBank/DDBJ whole genome shotgun (WGS) entry which is preliminary data.</text>
</comment>
<sequence>MVGKRTLCLAFVLSFLLTPLLAAVVPVVDMSLLGGVSYKPSTETVHQGTSMDLKISLPSPNSGNVRGEVVLKASYPDSSPTLEEVIHKAYLRARFPSFRLTAGKTRLSWGDGMLFNAGDVLYGSASTSVNLTQAELRDKTDWMAALNYPLGFFSFFETILIPSTSGRIEDAGFGFRFYTNVGETKVEAGFATTDAGVRKHKPYVSLQGNIGADWYLSSSVELDRQFTASTSDLLVTGGLFHSLYFPGDRTLTLRLEFLSRPLQSWAFKGQEDANCTLLLYPELVYSPSTSLSLSLRSILSPLDLSMNATVGASWSVFEGFSLVGYLSAPFGQSSDLFNWEGDQRIALGVGASWIY</sequence>
<accession>A0A645A140</accession>
<dbReference type="EMBL" id="VSSQ01011412">
    <property type="protein sequence ID" value="MPM46777.1"/>
    <property type="molecule type" value="Genomic_DNA"/>
</dbReference>